<feature type="region of interest" description="Disordered" evidence="1">
    <location>
        <begin position="116"/>
        <end position="137"/>
    </location>
</feature>
<dbReference type="RefSeq" id="XP_053588705.1">
    <property type="nucleotide sequence ID" value="XM_053724511.1"/>
</dbReference>
<evidence type="ECO:0000313" key="3">
    <source>
        <dbReference type="EMBL" id="KAF1764217.1"/>
    </source>
</evidence>
<evidence type="ECO:0000313" key="4">
    <source>
        <dbReference type="Proteomes" id="UP000483820"/>
    </source>
</evidence>
<proteinExistence type="predicted"/>
<gene>
    <name evidence="3" type="ORF">GCK72_004164</name>
</gene>
<dbReference type="InterPro" id="IPR001810">
    <property type="entry name" value="F-box_dom"/>
</dbReference>
<name>A0A6A5HAQ0_CAERE</name>
<accession>A0A6A5HAQ0</accession>
<dbReference type="Proteomes" id="UP000483820">
    <property type="component" value="Chromosome II"/>
</dbReference>
<dbReference type="CTD" id="78773819"/>
<dbReference type="PROSITE" id="PS50181">
    <property type="entry name" value="FBOX"/>
    <property type="match status" value="1"/>
</dbReference>
<reference evidence="3 4" key="1">
    <citation type="submission" date="2019-12" db="EMBL/GenBank/DDBJ databases">
        <title>Chromosome-level assembly of the Caenorhabditis remanei genome.</title>
        <authorList>
            <person name="Teterina A.A."/>
            <person name="Willis J.H."/>
            <person name="Phillips P.C."/>
        </authorList>
    </citation>
    <scope>NUCLEOTIDE SEQUENCE [LARGE SCALE GENOMIC DNA]</scope>
    <source>
        <strain evidence="3 4">PX506</strain>
        <tissue evidence="3">Whole organism</tissue>
    </source>
</reference>
<protein>
    <recommendedName>
        <fullName evidence="2">F-box domain-containing protein</fullName>
    </recommendedName>
</protein>
<organism evidence="3 4">
    <name type="scientific">Caenorhabditis remanei</name>
    <name type="common">Caenorhabditis vulgaris</name>
    <dbReference type="NCBI Taxonomy" id="31234"/>
    <lineage>
        <taxon>Eukaryota</taxon>
        <taxon>Metazoa</taxon>
        <taxon>Ecdysozoa</taxon>
        <taxon>Nematoda</taxon>
        <taxon>Chromadorea</taxon>
        <taxon>Rhabditida</taxon>
        <taxon>Rhabditina</taxon>
        <taxon>Rhabditomorpha</taxon>
        <taxon>Rhabditoidea</taxon>
        <taxon>Rhabditidae</taxon>
        <taxon>Peloderinae</taxon>
        <taxon>Caenorhabditis</taxon>
    </lineage>
</organism>
<evidence type="ECO:0000259" key="2">
    <source>
        <dbReference type="PROSITE" id="PS50181"/>
    </source>
</evidence>
<evidence type="ECO:0000256" key="1">
    <source>
        <dbReference type="SAM" id="MobiDB-lite"/>
    </source>
</evidence>
<comment type="caution">
    <text evidence="3">The sequence shown here is derived from an EMBL/GenBank/DDBJ whole genome shotgun (WGS) entry which is preliminary data.</text>
</comment>
<dbReference type="EMBL" id="WUAV01000002">
    <property type="protein sequence ID" value="KAF1764217.1"/>
    <property type="molecule type" value="Genomic_DNA"/>
</dbReference>
<dbReference type="GeneID" id="78773819"/>
<dbReference type="SMART" id="SM00256">
    <property type="entry name" value="FBOX"/>
    <property type="match status" value="1"/>
</dbReference>
<sequence length="150" mass="17175">MHRSICSQILCLKWFKSPQEEVFTSDSKVSIMDMPDLVMRKILGNVGFTTIMKLRKVCHAFRNFIDDSKLNYGLTQVNVWVQPSLIRVVMFRSSANTIILNYAKYATSSLVNITESDRRSQSNLETPTTDFDESGTRESQLESLIFTALH</sequence>
<dbReference type="CDD" id="cd22150">
    <property type="entry name" value="F-box_CeFBXA-like"/>
    <property type="match status" value="1"/>
</dbReference>
<dbReference type="SUPFAM" id="SSF81383">
    <property type="entry name" value="F-box domain"/>
    <property type="match status" value="1"/>
</dbReference>
<feature type="domain" description="F-box" evidence="2">
    <location>
        <begin position="28"/>
        <end position="74"/>
    </location>
</feature>
<dbReference type="Pfam" id="PF00646">
    <property type="entry name" value="F-box"/>
    <property type="match status" value="1"/>
</dbReference>
<dbReference type="AlphaFoldDB" id="A0A6A5HAQ0"/>
<dbReference type="KEGG" id="crq:GCK72_004164"/>
<dbReference type="InterPro" id="IPR036047">
    <property type="entry name" value="F-box-like_dom_sf"/>
</dbReference>